<dbReference type="EMBL" id="BTCL01000006">
    <property type="protein sequence ID" value="GMK45225.1"/>
    <property type="molecule type" value="Genomic_DNA"/>
</dbReference>
<comment type="caution">
    <text evidence="1">The sequence shown here is derived from an EMBL/GenBank/DDBJ whole genome shotgun (WGS) entry which is preliminary data.</text>
</comment>
<evidence type="ECO:0000313" key="2">
    <source>
        <dbReference type="Proteomes" id="UP001285921"/>
    </source>
</evidence>
<dbReference type="InterPro" id="IPR022555">
    <property type="entry name" value="DUF2577"/>
</dbReference>
<proteinExistence type="predicted"/>
<reference evidence="1 2" key="1">
    <citation type="submission" date="2023-05" db="EMBL/GenBank/DDBJ databases">
        <title>Draft genome of Paenibacillus sp. CCS26.</title>
        <authorList>
            <person name="Akita H."/>
            <person name="Shinto Y."/>
            <person name="Kimura Z."/>
        </authorList>
    </citation>
    <scope>NUCLEOTIDE SEQUENCE [LARGE SCALE GENOMIC DNA]</scope>
    <source>
        <strain evidence="1 2">CCS26</strain>
    </source>
</reference>
<name>A0ABQ6NM86_9BACL</name>
<gene>
    <name evidence="1" type="ORF">PghCCS26_23530</name>
</gene>
<protein>
    <recommendedName>
        <fullName evidence="3">DUF2577 domain-containing protein</fullName>
    </recommendedName>
</protein>
<dbReference type="Pfam" id="PF10844">
    <property type="entry name" value="DUF2577"/>
    <property type="match status" value="1"/>
</dbReference>
<dbReference type="RefSeq" id="WP_317980006.1">
    <property type="nucleotide sequence ID" value="NZ_BTCL01000006.1"/>
</dbReference>
<dbReference type="Proteomes" id="UP001285921">
    <property type="component" value="Unassembled WGS sequence"/>
</dbReference>
<sequence length="84" mass="9188">MSINDQVKKIIKEYLSSIQPVAVMYGTVTNVNPLEVNVDQRLTFSADFLVVPEHIGSSLEIGSKLILLRAAGGEKYVLIGRLGE</sequence>
<evidence type="ECO:0008006" key="3">
    <source>
        <dbReference type="Google" id="ProtNLM"/>
    </source>
</evidence>
<evidence type="ECO:0000313" key="1">
    <source>
        <dbReference type="EMBL" id="GMK45225.1"/>
    </source>
</evidence>
<organism evidence="1 2">
    <name type="scientific">Paenibacillus glycanilyticus</name>
    <dbReference type="NCBI Taxonomy" id="126569"/>
    <lineage>
        <taxon>Bacteria</taxon>
        <taxon>Bacillati</taxon>
        <taxon>Bacillota</taxon>
        <taxon>Bacilli</taxon>
        <taxon>Bacillales</taxon>
        <taxon>Paenibacillaceae</taxon>
        <taxon>Paenibacillus</taxon>
    </lineage>
</organism>
<accession>A0ABQ6NM86</accession>
<keyword evidence="2" id="KW-1185">Reference proteome</keyword>